<dbReference type="GO" id="GO:0009432">
    <property type="term" value="P:SOS response"/>
    <property type="evidence" value="ECO:0007669"/>
    <property type="project" value="TreeGrafter"/>
</dbReference>
<dbReference type="GO" id="GO:0005737">
    <property type="term" value="C:cytoplasm"/>
    <property type="evidence" value="ECO:0007669"/>
    <property type="project" value="TreeGrafter"/>
</dbReference>
<evidence type="ECO:0000313" key="1">
    <source>
        <dbReference type="EMBL" id="STX29679.1"/>
    </source>
</evidence>
<dbReference type="EMBL" id="UGNV01000001">
    <property type="protein sequence ID" value="STX29679.1"/>
    <property type="molecule type" value="Genomic_DNA"/>
</dbReference>
<dbReference type="Proteomes" id="UP000254968">
    <property type="component" value="Unassembled WGS sequence"/>
</dbReference>
<evidence type="ECO:0000313" key="2">
    <source>
        <dbReference type="Proteomes" id="UP000254968"/>
    </source>
</evidence>
<proteinExistence type="predicted"/>
<dbReference type="Gene3D" id="3.30.470.20">
    <property type="entry name" value="ATP-grasp fold, B domain"/>
    <property type="match status" value="1"/>
</dbReference>
<dbReference type="SUPFAM" id="SSF56059">
    <property type="entry name" value="Glutathione synthetase ATP-binding domain-like"/>
    <property type="match status" value="1"/>
</dbReference>
<protein>
    <submittedName>
        <fullName evidence="1">Glutathione synthase/Ribosomal protein S6 modification enzyme (Glutaminyl transferase)</fullName>
    </submittedName>
</protein>
<gene>
    <name evidence="1" type="ORF">NCTC13315_02231</name>
</gene>
<dbReference type="OrthoDB" id="583309at2"/>
<sequence>MNVLISTEPDDVHAILTKLALEEKSHQCSLWFTADMPTKQTNSIFFSNEQQAWLLENESQQPLTNHHDIDIVWWRRARRPFIGNNFAKGDQEFIRKENTFFHDGIPLVLANDAFWINPYDAISRANSKLFQLKLALQCGFKIPPTLISNSPERIKYFLNQYEHEQAVYKPLSAHHWYEKDVLRMFYTKTICKEQLPSNEILQLTPGIFQKYIKKKYELRITCFGTHSVAAKIASQEHPQGLNDWRYIPPLELKVEPYKLPYSLEKKIQNFMDALGIVFGCFDFIVTPEGDYYFLEVNQQGQFLWIEDCCPTIKMLDKFVKFILNRDAYFNWKDKETISLADYEEKAAVVVYENMQKHIMLNALKKTEAA</sequence>
<reference evidence="1 2" key="1">
    <citation type="submission" date="2018-06" db="EMBL/GenBank/DDBJ databases">
        <authorList>
            <consortium name="Pathogen Informatics"/>
            <person name="Doyle S."/>
        </authorList>
    </citation>
    <scope>NUCLEOTIDE SEQUENCE [LARGE SCALE GENOMIC DNA]</scope>
    <source>
        <strain evidence="1 2">NCTC13315</strain>
    </source>
</reference>
<dbReference type="PANTHER" id="PTHR21621">
    <property type="entry name" value="RIBOSOMAL PROTEIN S6 MODIFICATION PROTEIN"/>
    <property type="match status" value="1"/>
</dbReference>
<accession>A0A378I3C4</accession>
<dbReference type="GO" id="GO:0018169">
    <property type="term" value="F:ribosomal S6-glutamic acid ligase activity"/>
    <property type="evidence" value="ECO:0007669"/>
    <property type="project" value="TreeGrafter"/>
</dbReference>
<dbReference type="GO" id="GO:0016740">
    <property type="term" value="F:transferase activity"/>
    <property type="evidence" value="ECO:0007669"/>
    <property type="project" value="UniProtKB-KW"/>
</dbReference>
<organism evidence="1 2">
    <name type="scientific">Legionella beliardensis</name>
    <dbReference type="NCBI Taxonomy" id="91822"/>
    <lineage>
        <taxon>Bacteria</taxon>
        <taxon>Pseudomonadati</taxon>
        <taxon>Pseudomonadota</taxon>
        <taxon>Gammaproteobacteria</taxon>
        <taxon>Legionellales</taxon>
        <taxon>Legionellaceae</taxon>
        <taxon>Legionella</taxon>
    </lineage>
</organism>
<dbReference type="RefSeq" id="WP_115303353.1">
    <property type="nucleotide sequence ID" value="NZ_CAAAHO010000002.1"/>
</dbReference>
<name>A0A378I3C4_9GAMM</name>
<keyword evidence="2" id="KW-1185">Reference proteome</keyword>
<dbReference type="PANTHER" id="PTHR21621:SF0">
    <property type="entry name" value="BETA-CITRYLGLUTAMATE SYNTHASE B-RELATED"/>
    <property type="match status" value="1"/>
</dbReference>
<keyword evidence="1" id="KW-0808">Transferase</keyword>
<dbReference type="AlphaFoldDB" id="A0A378I3C4"/>